<name>A0A9P1GSB5_9DINO</name>
<accession>A0A9P1GSB5</accession>
<dbReference type="EMBL" id="CAMXCT020006780">
    <property type="protein sequence ID" value="CAL1173315.1"/>
    <property type="molecule type" value="Genomic_DNA"/>
</dbReference>
<dbReference type="Proteomes" id="UP001152797">
    <property type="component" value="Unassembled WGS sequence"/>
</dbReference>
<evidence type="ECO:0000313" key="2">
    <source>
        <dbReference type="EMBL" id="CAI4019940.1"/>
    </source>
</evidence>
<keyword evidence="4" id="KW-1185">Reference proteome</keyword>
<reference evidence="2" key="1">
    <citation type="submission" date="2022-10" db="EMBL/GenBank/DDBJ databases">
        <authorList>
            <person name="Chen Y."/>
            <person name="Dougan E. K."/>
            <person name="Chan C."/>
            <person name="Rhodes N."/>
            <person name="Thang M."/>
        </authorList>
    </citation>
    <scope>NUCLEOTIDE SEQUENCE</scope>
</reference>
<evidence type="ECO:0000256" key="1">
    <source>
        <dbReference type="SAM" id="MobiDB-lite"/>
    </source>
</evidence>
<dbReference type="OrthoDB" id="422823at2759"/>
<evidence type="ECO:0000313" key="3">
    <source>
        <dbReference type="EMBL" id="CAL1173315.1"/>
    </source>
</evidence>
<protein>
    <submittedName>
        <fullName evidence="2">Uncharacterized protein</fullName>
    </submittedName>
</protein>
<reference evidence="3" key="2">
    <citation type="submission" date="2024-04" db="EMBL/GenBank/DDBJ databases">
        <authorList>
            <person name="Chen Y."/>
            <person name="Shah S."/>
            <person name="Dougan E. K."/>
            <person name="Thang M."/>
            <person name="Chan C."/>
        </authorList>
    </citation>
    <scope>NUCLEOTIDE SEQUENCE [LARGE SCALE GENOMIC DNA]</scope>
</reference>
<gene>
    <name evidence="2" type="ORF">C1SCF055_LOCUS44396</name>
</gene>
<proteinExistence type="predicted"/>
<feature type="region of interest" description="Disordered" evidence="1">
    <location>
        <begin position="419"/>
        <end position="456"/>
    </location>
</feature>
<dbReference type="AlphaFoldDB" id="A0A9P1GSB5"/>
<comment type="caution">
    <text evidence="2">The sequence shown here is derived from an EMBL/GenBank/DDBJ whole genome shotgun (WGS) entry which is preliminary data.</text>
</comment>
<organism evidence="2">
    <name type="scientific">Cladocopium goreaui</name>
    <dbReference type="NCBI Taxonomy" id="2562237"/>
    <lineage>
        <taxon>Eukaryota</taxon>
        <taxon>Sar</taxon>
        <taxon>Alveolata</taxon>
        <taxon>Dinophyceae</taxon>
        <taxon>Suessiales</taxon>
        <taxon>Symbiodiniaceae</taxon>
        <taxon>Cladocopium</taxon>
    </lineage>
</organism>
<dbReference type="EMBL" id="CAMXCT010006780">
    <property type="protein sequence ID" value="CAI4019940.1"/>
    <property type="molecule type" value="Genomic_DNA"/>
</dbReference>
<dbReference type="EMBL" id="CAMXCT030006780">
    <property type="protein sequence ID" value="CAL4807252.1"/>
    <property type="molecule type" value="Genomic_DNA"/>
</dbReference>
<evidence type="ECO:0000313" key="4">
    <source>
        <dbReference type="Proteomes" id="UP001152797"/>
    </source>
</evidence>
<sequence length="474" mass="53965">MQFIIVPAHLPPDQEHTYVDIFKHVYLHKNKVWAKDLMTHCFGIPVRFEWGSQTRLALAGLNFMLDRLGGYQYIRDNGPRSNNRNQFMEWTDDQIHTPGGPLEGWPEGKVKEALNNYYRGRQNAKTLEYWPFTLRSFVPWFLHDVIVKMIPTMRQHAVTWIGKTRVGKSVGSKTMLFAQSRFEIDEAGRSDLVPLIVTATHLDFFKEEDATVWARYSSAQFDQGAGRHACTNPYNAEVDESIIKEALKNGKTISRKDFLDLIGPSFAGVEDPEDMNAILARTHLIVLTDAAVYWRLARTDKGNVDFITWPANEPRDLLAEDQKVIFQEYKRNLDGHCLPPRFHEDAIWSQELIGKLLRGEDIPRTITVRQQSLFGAEASTTYHPPSLLPSTEMKAKVKQEKSAQFFKALKRLPRTFIDLSSPSPVKRPRPSCTGPPNPSFLGMQDDESFPNVGEGDDLAAALEEAMENMQTDDA</sequence>